<proteinExistence type="predicted"/>
<dbReference type="VEuPathDB" id="TrichDB:TVAGG3_0779230"/>
<reference evidence="1" key="1">
    <citation type="submission" date="2006-10" db="EMBL/GenBank/DDBJ databases">
        <authorList>
            <person name="Amadeo P."/>
            <person name="Zhao Q."/>
            <person name="Wortman J."/>
            <person name="Fraser-Liggett C."/>
            <person name="Carlton J."/>
        </authorList>
    </citation>
    <scope>NUCLEOTIDE SEQUENCE</scope>
    <source>
        <strain evidence="1">G3</strain>
    </source>
</reference>
<evidence type="ECO:0000313" key="3">
    <source>
        <dbReference type="Proteomes" id="UP000001542"/>
    </source>
</evidence>
<gene>
    <name evidence="1" type="ORF">TVAG_158940</name>
    <name evidence="2" type="ORF">TVAG_158950</name>
</gene>
<name>A2E6S3_TRIV3</name>
<dbReference type="Gene3D" id="2.60.40.150">
    <property type="entry name" value="C2 domain"/>
    <property type="match status" value="1"/>
</dbReference>
<dbReference type="EMBL" id="DS113315">
    <property type="protein sequence ID" value="EAY11667.1"/>
    <property type="molecule type" value="Genomic_DNA"/>
</dbReference>
<dbReference type="RefSeq" id="XP_001323891.1">
    <property type="nucleotide sequence ID" value="XM_001323856.1"/>
</dbReference>
<dbReference type="Proteomes" id="UP000001542">
    <property type="component" value="Unassembled WGS sequence"/>
</dbReference>
<dbReference type="VEuPathDB" id="TrichDB:TVAGG3_0779220"/>
<dbReference type="EMBL" id="DS113315">
    <property type="protein sequence ID" value="EAY11668.1"/>
    <property type="molecule type" value="Genomic_DNA"/>
</dbReference>
<dbReference type="SUPFAM" id="SSF49562">
    <property type="entry name" value="C2 domain (Calcium/lipid-binding domain, CaLB)"/>
    <property type="match status" value="1"/>
</dbReference>
<evidence type="ECO:0000313" key="2">
    <source>
        <dbReference type="EMBL" id="EAY11668.1"/>
    </source>
</evidence>
<sequence length="167" mass="18778">MFHNNRYSNNGEYTALISGNRAFIKVDAVDTGSYNMSNKAKLVARVGPRHSFMNHSTEFGLKERPQGRFDFEYTDPERSSFVCVLFKKHLFGGDEELGEIELRLSAFEPNTVVSKEYTLKTPSSKHIPCRVRLSVHLSEDGSNAFCAPAGGKLLANPEIPHKTTYFN</sequence>
<dbReference type="AlphaFoldDB" id="A2E6S3"/>
<dbReference type="KEGG" id="tva:4769622"/>
<reference evidence="1" key="2">
    <citation type="journal article" date="2007" name="Science">
        <title>Draft genome sequence of the sexually transmitted pathogen Trichomonas vaginalis.</title>
        <authorList>
            <person name="Carlton J.M."/>
            <person name="Hirt R.P."/>
            <person name="Silva J.C."/>
            <person name="Delcher A.L."/>
            <person name="Schatz M."/>
            <person name="Zhao Q."/>
            <person name="Wortman J.R."/>
            <person name="Bidwell S.L."/>
            <person name="Alsmark U.C.M."/>
            <person name="Besteiro S."/>
            <person name="Sicheritz-Ponten T."/>
            <person name="Noel C.J."/>
            <person name="Dacks J.B."/>
            <person name="Foster P.G."/>
            <person name="Simillion C."/>
            <person name="Van de Peer Y."/>
            <person name="Miranda-Saavedra D."/>
            <person name="Barton G.J."/>
            <person name="Westrop G.D."/>
            <person name="Mueller S."/>
            <person name="Dessi D."/>
            <person name="Fiori P.L."/>
            <person name="Ren Q."/>
            <person name="Paulsen I."/>
            <person name="Zhang H."/>
            <person name="Bastida-Corcuera F.D."/>
            <person name="Simoes-Barbosa A."/>
            <person name="Brown M.T."/>
            <person name="Hayes R.D."/>
            <person name="Mukherjee M."/>
            <person name="Okumura C.Y."/>
            <person name="Schneider R."/>
            <person name="Smith A.J."/>
            <person name="Vanacova S."/>
            <person name="Villalvazo M."/>
            <person name="Haas B.J."/>
            <person name="Pertea M."/>
            <person name="Feldblyum T.V."/>
            <person name="Utterback T.R."/>
            <person name="Shu C.L."/>
            <person name="Osoegawa K."/>
            <person name="de Jong P.J."/>
            <person name="Hrdy I."/>
            <person name="Horvathova L."/>
            <person name="Zubacova Z."/>
            <person name="Dolezal P."/>
            <person name="Malik S.B."/>
            <person name="Logsdon J.M. Jr."/>
            <person name="Henze K."/>
            <person name="Gupta A."/>
            <person name="Wang C.C."/>
            <person name="Dunne R.L."/>
            <person name="Upcroft J.A."/>
            <person name="Upcroft P."/>
            <person name="White O."/>
            <person name="Salzberg S.L."/>
            <person name="Tang P."/>
            <person name="Chiu C.-H."/>
            <person name="Lee Y.-S."/>
            <person name="Embley T.M."/>
            <person name="Coombs G.H."/>
            <person name="Mottram J.C."/>
            <person name="Tachezy J."/>
            <person name="Fraser-Liggett C.M."/>
            <person name="Johnson P.J."/>
        </authorList>
    </citation>
    <scope>NUCLEOTIDE SEQUENCE [LARGE SCALE GENOMIC DNA]</scope>
    <source>
        <strain evidence="1">G3</strain>
    </source>
</reference>
<organism evidence="1 3">
    <name type="scientific">Trichomonas vaginalis (strain ATCC PRA-98 / G3)</name>
    <dbReference type="NCBI Taxonomy" id="412133"/>
    <lineage>
        <taxon>Eukaryota</taxon>
        <taxon>Metamonada</taxon>
        <taxon>Parabasalia</taxon>
        <taxon>Trichomonadida</taxon>
        <taxon>Trichomonadidae</taxon>
        <taxon>Trichomonas</taxon>
    </lineage>
</organism>
<dbReference type="VEuPathDB" id="TrichDB:TVAG_158950"/>
<dbReference type="InterPro" id="IPR035892">
    <property type="entry name" value="C2_domain_sf"/>
</dbReference>
<accession>A2E6S3</accession>
<protein>
    <submittedName>
        <fullName evidence="1">Uncharacterized protein</fullName>
    </submittedName>
</protein>
<keyword evidence="3" id="KW-1185">Reference proteome</keyword>
<dbReference type="KEGG" id="tva:4769621"/>
<dbReference type="SMR" id="A2E6S3"/>
<dbReference type="RefSeq" id="XP_001323890.1">
    <property type="nucleotide sequence ID" value="XM_001323855.1"/>
</dbReference>
<evidence type="ECO:0000313" key="1">
    <source>
        <dbReference type="EMBL" id="EAY11667.1"/>
    </source>
</evidence>